<reference evidence="1" key="1">
    <citation type="submission" date="2018-11" db="EMBL/GenBank/DDBJ databases">
        <authorList>
            <consortium name="Genoscope - CEA"/>
            <person name="William W."/>
        </authorList>
    </citation>
    <scope>NUCLEOTIDE SEQUENCE</scope>
</reference>
<proteinExistence type="predicted"/>
<dbReference type="EMBL" id="LR031571">
    <property type="protein sequence ID" value="VDC75521.1"/>
    <property type="molecule type" value="Genomic_DNA"/>
</dbReference>
<dbReference type="AlphaFoldDB" id="A0A3P5ZSE0"/>
<sequence>MKAFFLNPKLHKLQLRSYLLIFQSPSMASSLLPQDLIEKPDNGLMFTILRRSSSTGSLQVPVSSICFDGFVATAVKSPSDQNLGQNPAVKGFVGLEPPKIDSSVPQVENYKDAGGEAVNEDFTATVAHVDSVIVQNLVTFYSSCCRSSVTGTPVVAVLSGT</sequence>
<organism evidence="1">
    <name type="scientific">Brassica campestris</name>
    <name type="common">Field mustard</name>
    <dbReference type="NCBI Taxonomy" id="3711"/>
    <lineage>
        <taxon>Eukaryota</taxon>
        <taxon>Viridiplantae</taxon>
        <taxon>Streptophyta</taxon>
        <taxon>Embryophyta</taxon>
        <taxon>Tracheophyta</taxon>
        <taxon>Spermatophyta</taxon>
        <taxon>Magnoliopsida</taxon>
        <taxon>eudicotyledons</taxon>
        <taxon>Gunneridae</taxon>
        <taxon>Pentapetalae</taxon>
        <taxon>rosids</taxon>
        <taxon>malvids</taxon>
        <taxon>Brassicales</taxon>
        <taxon>Brassicaceae</taxon>
        <taxon>Brassiceae</taxon>
        <taxon>Brassica</taxon>
    </lineage>
</organism>
<protein>
    <submittedName>
        <fullName evidence="1">Uncharacterized protein</fullName>
    </submittedName>
</protein>
<name>A0A3P5ZSE0_BRACM</name>
<gene>
    <name evidence="1" type="ORF">BRAA01T02023Z</name>
</gene>
<evidence type="ECO:0000313" key="1">
    <source>
        <dbReference type="EMBL" id="VDC75521.1"/>
    </source>
</evidence>
<accession>A0A3P5ZSE0</accession>